<dbReference type="SUPFAM" id="SSF52200">
    <property type="entry name" value="Toll/Interleukin receptor TIR domain"/>
    <property type="match status" value="1"/>
</dbReference>
<dbReference type="Proteomes" id="UP001212123">
    <property type="component" value="Unassembled WGS sequence"/>
</dbReference>
<organism evidence="2 3">
    <name type="scientific">Dolichospermum circinale CS-537/01</name>
    <dbReference type="NCBI Taxonomy" id="3021739"/>
    <lineage>
        <taxon>Bacteria</taxon>
        <taxon>Bacillati</taxon>
        <taxon>Cyanobacteriota</taxon>
        <taxon>Cyanophyceae</taxon>
        <taxon>Nostocales</taxon>
        <taxon>Aphanizomenonaceae</taxon>
        <taxon>Dolichospermum</taxon>
        <taxon>Dolichospermum circinale</taxon>
    </lineage>
</organism>
<dbReference type="PROSITE" id="PS50104">
    <property type="entry name" value="TIR"/>
    <property type="match status" value="1"/>
</dbReference>
<feature type="domain" description="TIR" evidence="1">
    <location>
        <begin position="1"/>
        <end position="138"/>
    </location>
</feature>
<dbReference type="Pfam" id="PF13676">
    <property type="entry name" value="TIR_2"/>
    <property type="match status" value="1"/>
</dbReference>
<keyword evidence="2" id="KW-0675">Receptor</keyword>
<comment type="caution">
    <text evidence="2">The sequence shown here is derived from an EMBL/GenBank/DDBJ whole genome shotgun (WGS) entry which is preliminary data.</text>
</comment>
<evidence type="ECO:0000313" key="3">
    <source>
        <dbReference type="Proteomes" id="UP001212123"/>
    </source>
</evidence>
<accession>A0ABT5A175</accession>
<protein>
    <submittedName>
        <fullName evidence="2">Toll/interleukin-1 receptor domain-containing protein</fullName>
    </submittedName>
</protein>
<evidence type="ECO:0000313" key="2">
    <source>
        <dbReference type="EMBL" id="MDB9485677.1"/>
    </source>
</evidence>
<keyword evidence="3" id="KW-1185">Reference proteome</keyword>
<evidence type="ECO:0000259" key="1">
    <source>
        <dbReference type="PROSITE" id="PS50104"/>
    </source>
</evidence>
<dbReference type="InterPro" id="IPR035897">
    <property type="entry name" value="Toll_tir_struct_dom_sf"/>
</dbReference>
<reference evidence="2 3" key="1">
    <citation type="submission" date="2023-01" db="EMBL/GenBank/DDBJ databases">
        <title>Genomes from the Australian National Cyanobacteria Reference Collection.</title>
        <authorList>
            <person name="Willis A."/>
            <person name="Lee E.M.F."/>
        </authorList>
    </citation>
    <scope>NUCLEOTIDE SEQUENCE [LARGE SCALE GENOMIC DNA]</scope>
    <source>
        <strain evidence="2 3">CS-537/01</strain>
    </source>
</reference>
<proteinExistence type="predicted"/>
<dbReference type="Gene3D" id="3.40.50.10140">
    <property type="entry name" value="Toll/interleukin-1 receptor homology (TIR) domain"/>
    <property type="match status" value="1"/>
</dbReference>
<gene>
    <name evidence="2" type="ORF">PN492_03805</name>
</gene>
<dbReference type="InterPro" id="IPR000157">
    <property type="entry name" value="TIR_dom"/>
</dbReference>
<name>A0ABT5A175_9CYAN</name>
<dbReference type="EMBL" id="JAQMTU010000025">
    <property type="protein sequence ID" value="MDB9485677.1"/>
    <property type="molecule type" value="Genomic_DNA"/>
</dbReference>
<sequence>MKVFISHCSTDKPFVERLAKDLHERESISCWFDKEGIGNGDSIPAKIGEALSNASIFVVVLSVEGVNSTWVNHEIDTWLMLQFDEEKLAKQQSRTPNRRIAPVLYRDCQIPTLLQSFLRVSINEQNYEYGFKQLVQGIRGEYHPLKNPPVTPSNAMPSQSIVFNLLKDLLPFQFKTVLFYYGINESDLSENIPQSQKALEVIKLATQQDESLSNLLNTIYEVAPHLRR</sequence>
<dbReference type="RefSeq" id="WP_271804852.1">
    <property type="nucleotide sequence ID" value="NZ_JAQMTU010000025.1"/>
</dbReference>